<name>A0A1N6YVJ6_9FLAO</name>
<proteinExistence type="predicted"/>
<dbReference type="EMBL" id="FTMA01000007">
    <property type="protein sequence ID" value="SIR18653.1"/>
    <property type="molecule type" value="Genomic_DNA"/>
</dbReference>
<evidence type="ECO:0000313" key="3">
    <source>
        <dbReference type="Proteomes" id="UP000186953"/>
    </source>
</evidence>
<dbReference type="RefSeq" id="WP_076550113.1">
    <property type="nucleotide sequence ID" value="NZ_FTMA01000007.1"/>
</dbReference>
<keyword evidence="1" id="KW-1133">Transmembrane helix</keyword>
<keyword evidence="1" id="KW-0812">Transmembrane</keyword>
<keyword evidence="1" id="KW-0472">Membrane</keyword>
<protein>
    <submittedName>
        <fullName evidence="2">Uncharacterized protein</fullName>
    </submittedName>
</protein>
<dbReference type="STRING" id="228959.SAMN05421797_107167"/>
<sequence length="172" mass="20403">MNLKIITKTILVFITLLIITFSPFYFLTIEKESKELIHKTEFIKQKVRIDSIDIQTSNIDGPGAQHYYIYYHNKKDYISLLDYRDVLFSTKKQKQNFNHFLSQTKNDSTFYLPSNDSIWIWYHPILEDNYATNEETQLDVSNNILLIVVNSLLLTISISALIWQIKRWTKKS</sequence>
<feature type="transmembrane region" description="Helical" evidence="1">
    <location>
        <begin position="9"/>
        <end position="27"/>
    </location>
</feature>
<evidence type="ECO:0000256" key="1">
    <source>
        <dbReference type="SAM" id="Phobius"/>
    </source>
</evidence>
<feature type="transmembrane region" description="Helical" evidence="1">
    <location>
        <begin position="144"/>
        <end position="163"/>
    </location>
</feature>
<accession>A0A1N6YVJ6</accession>
<reference evidence="3" key="1">
    <citation type="submission" date="2017-01" db="EMBL/GenBank/DDBJ databases">
        <authorList>
            <person name="Varghese N."/>
            <person name="Submissions S."/>
        </authorList>
    </citation>
    <scope>NUCLEOTIDE SEQUENCE [LARGE SCALE GENOMIC DNA]</scope>
    <source>
        <strain evidence="3">DSM 15366</strain>
    </source>
</reference>
<keyword evidence="3" id="KW-1185">Reference proteome</keyword>
<dbReference type="OrthoDB" id="9909765at2"/>
<dbReference type="AlphaFoldDB" id="A0A1N6YVJ6"/>
<organism evidence="2 3">
    <name type="scientific">Maribacter ulvicola</name>
    <dbReference type="NCBI Taxonomy" id="228959"/>
    <lineage>
        <taxon>Bacteria</taxon>
        <taxon>Pseudomonadati</taxon>
        <taxon>Bacteroidota</taxon>
        <taxon>Flavobacteriia</taxon>
        <taxon>Flavobacteriales</taxon>
        <taxon>Flavobacteriaceae</taxon>
        <taxon>Maribacter</taxon>
    </lineage>
</organism>
<dbReference type="Proteomes" id="UP000186953">
    <property type="component" value="Unassembled WGS sequence"/>
</dbReference>
<gene>
    <name evidence="2" type="ORF">SAMN05421797_107167</name>
</gene>
<evidence type="ECO:0000313" key="2">
    <source>
        <dbReference type="EMBL" id="SIR18653.1"/>
    </source>
</evidence>